<dbReference type="InterPro" id="IPR027417">
    <property type="entry name" value="P-loop_NTPase"/>
</dbReference>
<gene>
    <name evidence="6" type="ORF">GCM10009801_10920</name>
</gene>
<dbReference type="Pfam" id="PF00005">
    <property type="entry name" value="ABC_tran"/>
    <property type="match status" value="1"/>
</dbReference>
<feature type="domain" description="ABC transporter" evidence="5">
    <location>
        <begin position="2"/>
        <end position="243"/>
    </location>
</feature>
<reference evidence="6 7" key="1">
    <citation type="journal article" date="2019" name="Int. J. Syst. Evol. Microbiol.">
        <title>The Global Catalogue of Microorganisms (GCM) 10K type strain sequencing project: providing services to taxonomists for standard genome sequencing and annotation.</title>
        <authorList>
            <consortium name="The Broad Institute Genomics Platform"/>
            <consortium name="The Broad Institute Genome Sequencing Center for Infectious Disease"/>
            <person name="Wu L."/>
            <person name="Ma J."/>
        </authorList>
    </citation>
    <scope>NUCLEOTIDE SEQUENCE [LARGE SCALE GENOMIC DNA]</scope>
    <source>
        <strain evidence="6 7">JCM 15478</strain>
    </source>
</reference>
<sequence>MLGLDRVSREYRRGVRALDDVSLHLPPGRFLAVMGRSGSGKSTMLACAAGLDRPTSGTVRVGGTDLSGLKPEALTRLRRDRVGFVSQDLNLLPALTVLENVALPLLLAGAAPGAAPGGAPEERARRALAAVGLPDRADDRPARLSGGQRQRVAVARALVTGAGLLLADEPTGALDPVTAHEVLALLRHTADTEGHAVLMVTHDPAAARWADQTVFLTDGRLTGCLERPGEAEIRRELGRERTPAPVRERGPVL</sequence>
<proteinExistence type="predicted"/>
<evidence type="ECO:0000256" key="4">
    <source>
        <dbReference type="SAM" id="MobiDB-lite"/>
    </source>
</evidence>
<protein>
    <submittedName>
        <fullName evidence="6">ABC transporter ATP-binding protein</fullName>
    </submittedName>
</protein>
<evidence type="ECO:0000256" key="3">
    <source>
        <dbReference type="ARBA" id="ARBA00022840"/>
    </source>
</evidence>
<keyword evidence="1" id="KW-0813">Transport</keyword>
<dbReference type="PROSITE" id="PS50893">
    <property type="entry name" value="ABC_TRANSPORTER_2"/>
    <property type="match status" value="1"/>
</dbReference>
<dbReference type="InterPro" id="IPR015854">
    <property type="entry name" value="ABC_transpr_LolD-like"/>
</dbReference>
<evidence type="ECO:0000256" key="2">
    <source>
        <dbReference type="ARBA" id="ARBA00022741"/>
    </source>
</evidence>
<keyword evidence="3 6" id="KW-0067">ATP-binding</keyword>
<dbReference type="PROSITE" id="PS00211">
    <property type="entry name" value="ABC_TRANSPORTER_1"/>
    <property type="match status" value="1"/>
</dbReference>
<evidence type="ECO:0000313" key="6">
    <source>
        <dbReference type="EMBL" id="GAA2065509.1"/>
    </source>
</evidence>
<dbReference type="SMART" id="SM00382">
    <property type="entry name" value="AAA"/>
    <property type="match status" value="1"/>
</dbReference>
<keyword evidence="2" id="KW-0547">Nucleotide-binding</keyword>
<name>A0ABN2VLH3_9ACTN</name>
<dbReference type="InterPro" id="IPR003439">
    <property type="entry name" value="ABC_transporter-like_ATP-bd"/>
</dbReference>
<dbReference type="GO" id="GO:0005524">
    <property type="term" value="F:ATP binding"/>
    <property type="evidence" value="ECO:0007669"/>
    <property type="project" value="UniProtKB-KW"/>
</dbReference>
<evidence type="ECO:0000313" key="7">
    <source>
        <dbReference type="Proteomes" id="UP001500016"/>
    </source>
</evidence>
<dbReference type="PANTHER" id="PTHR24220">
    <property type="entry name" value="IMPORT ATP-BINDING PROTEIN"/>
    <property type="match status" value="1"/>
</dbReference>
<accession>A0ABN2VLH3</accession>
<keyword evidence="7" id="KW-1185">Reference proteome</keyword>
<feature type="region of interest" description="Disordered" evidence="4">
    <location>
        <begin position="234"/>
        <end position="253"/>
    </location>
</feature>
<dbReference type="Proteomes" id="UP001500016">
    <property type="component" value="Unassembled WGS sequence"/>
</dbReference>
<dbReference type="Gene3D" id="3.40.50.300">
    <property type="entry name" value="P-loop containing nucleotide triphosphate hydrolases"/>
    <property type="match status" value="1"/>
</dbReference>
<dbReference type="PANTHER" id="PTHR24220:SF685">
    <property type="entry name" value="ABC TRANSPORTER RELATED"/>
    <property type="match status" value="1"/>
</dbReference>
<dbReference type="InterPro" id="IPR003593">
    <property type="entry name" value="AAA+_ATPase"/>
</dbReference>
<evidence type="ECO:0000259" key="5">
    <source>
        <dbReference type="PROSITE" id="PS50893"/>
    </source>
</evidence>
<organism evidence="6 7">
    <name type="scientific">Streptomyces albiaxialis</name>
    <dbReference type="NCBI Taxonomy" id="329523"/>
    <lineage>
        <taxon>Bacteria</taxon>
        <taxon>Bacillati</taxon>
        <taxon>Actinomycetota</taxon>
        <taxon>Actinomycetes</taxon>
        <taxon>Kitasatosporales</taxon>
        <taxon>Streptomycetaceae</taxon>
        <taxon>Streptomyces</taxon>
    </lineage>
</organism>
<dbReference type="CDD" id="cd03255">
    <property type="entry name" value="ABC_MJ0796_LolCDE_FtsE"/>
    <property type="match status" value="1"/>
</dbReference>
<dbReference type="InterPro" id="IPR017871">
    <property type="entry name" value="ABC_transporter-like_CS"/>
</dbReference>
<dbReference type="SUPFAM" id="SSF52540">
    <property type="entry name" value="P-loop containing nucleoside triphosphate hydrolases"/>
    <property type="match status" value="1"/>
</dbReference>
<evidence type="ECO:0000256" key="1">
    <source>
        <dbReference type="ARBA" id="ARBA00022448"/>
    </source>
</evidence>
<dbReference type="EMBL" id="BAAAPE010000002">
    <property type="protein sequence ID" value="GAA2065509.1"/>
    <property type="molecule type" value="Genomic_DNA"/>
</dbReference>
<comment type="caution">
    <text evidence="6">The sequence shown here is derived from an EMBL/GenBank/DDBJ whole genome shotgun (WGS) entry which is preliminary data.</text>
</comment>
<dbReference type="InterPro" id="IPR017911">
    <property type="entry name" value="MacB-like_ATP-bd"/>
</dbReference>
<dbReference type="RefSeq" id="WP_344524578.1">
    <property type="nucleotide sequence ID" value="NZ_BAAAPE010000002.1"/>
</dbReference>